<feature type="transmembrane region" description="Helical" evidence="2">
    <location>
        <begin position="196"/>
        <end position="221"/>
    </location>
</feature>
<dbReference type="AlphaFoldDB" id="A0A164TZ99"/>
<reference evidence="3 4" key="1">
    <citation type="journal article" date="2016" name="Mol. Biol. Evol.">
        <title>Comparative Genomics of Early-Diverging Mushroom-Forming Fungi Provides Insights into the Origins of Lignocellulose Decay Capabilities.</title>
        <authorList>
            <person name="Nagy L.G."/>
            <person name="Riley R."/>
            <person name="Tritt A."/>
            <person name="Adam C."/>
            <person name="Daum C."/>
            <person name="Floudas D."/>
            <person name="Sun H."/>
            <person name="Yadav J.S."/>
            <person name="Pangilinan J."/>
            <person name="Larsson K.H."/>
            <person name="Matsuura K."/>
            <person name="Barry K."/>
            <person name="Labutti K."/>
            <person name="Kuo R."/>
            <person name="Ohm R.A."/>
            <person name="Bhattacharya S.S."/>
            <person name="Shirouzu T."/>
            <person name="Yoshinaga Y."/>
            <person name="Martin F.M."/>
            <person name="Grigoriev I.V."/>
            <person name="Hibbett D.S."/>
        </authorList>
    </citation>
    <scope>NUCLEOTIDE SEQUENCE [LARGE SCALE GENOMIC DNA]</scope>
    <source>
        <strain evidence="3 4">HHB9708</strain>
    </source>
</reference>
<accession>A0A164TZ99</accession>
<keyword evidence="2" id="KW-1133">Transmembrane helix</keyword>
<evidence type="ECO:0000256" key="2">
    <source>
        <dbReference type="SAM" id="Phobius"/>
    </source>
</evidence>
<feature type="region of interest" description="Disordered" evidence="1">
    <location>
        <begin position="1"/>
        <end position="43"/>
    </location>
</feature>
<gene>
    <name evidence="3" type="ORF">SISNIDRAFT_495947</name>
</gene>
<dbReference type="Proteomes" id="UP000076722">
    <property type="component" value="Unassembled WGS sequence"/>
</dbReference>
<evidence type="ECO:0000313" key="4">
    <source>
        <dbReference type="Proteomes" id="UP000076722"/>
    </source>
</evidence>
<name>A0A164TZ99_9AGAM</name>
<evidence type="ECO:0000313" key="3">
    <source>
        <dbReference type="EMBL" id="KZS92770.1"/>
    </source>
</evidence>
<feature type="transmembrane region" description="Helical" evidence="2">
    <location>
        <begin position="76"/>
        <end position="95"/>
    </location>
</feature>
<feature type="transmembrane region" description="Helical" evidence="2">
    <location>
        <begin position="115"/>
        <end position="138"/>
    </location>
</feature>
<protein>
    <submittedName>
        <fullName evidence="3">Uncharacterized protein</fullName>
    </submittedName>
</protein>
<evidence type="ECO:0000256" key="1">
    <source>
        <dbReference type="SAM" id="MobiDB-lite"/>
    </source>
</evidence>
<feature type="transmembrane region" description="Helical" evidence="2">
    <location>
        <begin position="159"/>
        <end position="184"/>
    </location>
</feature>
<keyword evidence="2" id="KW-0812">Transmembrane</keyword>
<keyword evidence="2" id="KW-0472">Membrane</keyword>
<proteinExistence type="predicted"/>
<keyword evidence="4" id="KW-1185">Reference proteome</keyword>
<organism evidence="3 4">
    <name type="scientific">Sistotremastrum niveocremeum HHB9708</name>
    <dbReference type="NCBI Taxonomy" id="1314777"/>
    <lineage>
        <taxon>Eukaryota</taxon>
        <taxon>Fungi</taxon>
        <taxon>Dikarya</taxon>
        <taxon>Basidiomycota</taxon>
        <taxon>Agaricomycotina</taxon>
        <taxon>Agaricomycetes</taxon>
        <taxon>Sistotremastrales</taxon>
        <taxon>Sistotremastraceae</taxon>
        <taxon>Sertulicium</taxon>
        <taxon>Sertulicium niveocremeum</taxon>
    </lineage>
</organism>
<sequence>MARSPADPLSIPRDSHQPLEQQDAFDNREDVDGPDAFDTLQPTGLDNEVNTWHRAFSREGLSNVQRGMQSPDTYDTINPSFIFTGAIFQVVNYLAVSSLVKSGHSHNESSRISSMWELALLCGPVFCTVAVVLHHYRLPLLRAWTWQLASQRPANEQNLYTGFAGAIVVPWSLFGLGCLASSLSAVLRTYDAGQNWLAFFLFLLLLLLVFYWVFGTFAMFLSAQERVRGRY</sequence>
<dbReference type="EMBL" id="KV419409">
    <property type="protein sequence ID" value="KZS92770.1"/>
    <property type="molecule type" value="Genomic_DNA"/>
</dbReference>